<evidence type="ECO:0008006" key="3">
    <source>
        <dbReference type="Google" id="ProtNLM"/>
    </source>
</evidence>
<dbReference type="EMBL" id="VSSB01000002">
    <property type="protein sequence ID" value="TYL50996.1"/>
    <property type="molecule type" value="Genomic_DNA"/>
</dbReference>
<dbReference type="RefSeq" id="WP_148735091.1">
    <property type="nucleotide sequence ID" value="NZ_VSSB01000002.1"/>
</dbReference>
<dbReference type="AlphaFoldDB" id="A0A5S4UWP9"/>
<dbReference type="SUPFAM" id="SSF54427">
    <property type="entry name" value="NTF2-like"/>
    <property type="match status" value="1"/>
</dbReference>
<reference evidence="1 2" key="1">
    <citation type="submission" date="2019-08" db="EMBL/GenBank/DDBJ databases">
        <authorList>
            <person name="Hu J."/>
        </authorList>
    </citation>
    <scope>NUCLEOTIDE SEQUENCE [LARGE SCALE GENOMIC DNA]</scope>
    <source>
        <strain evidence="1 2">NEAU-184</strain>
    </source>
</reference>
<dbReference type="PANTHER" id="PTHR30173:SF43">
    <property type="entry name" value="ECF RNA POLYMERASE SIGMA FACTOR SIGI-RELATED"/>
    <property type="match status" value="1"/>
</dbReference>
<evidence type="ECO:0000313" key="2">
    <source>
        <dbReference type="Proteomes" id="UP000325243"/>
    </source>
</evidence>
<comment type="caution">
    <text evidence="1">The sequence shown here is derived from an EMBL/GenBank/DDBJ whole genome shotgun (WGS) entry which is preliminary data.</text>
</comment>
<protein>
    <recommendedName>
        <fullName evidence="3">RNA polymerase subunit sigma-24</fullName>
    </recommendedName>
</protein>
<dbReference type="PANTHER" id="PTHR30173">
    <property type="entry name" value="SIGMA 19 FACTOR"/>
    <property type="match status" value="1"/>
</dbReference>
<name>A0A5S4UWP9_9MICO</name>
<sequence length="128" mass="14146">MGMLDWLHRPLHHRAVHVFRRAAECGDGERLAALLDPGVAVVVDAGDLEQPRIRVVHGAYEAIALLTHGMAAKPGLIIDERSVNAQAGLMLSRGGETIAAMTVDFTRGLISMVWIRLRPEKLRHWNEV</sequence>
<dbReference type="InterPro" id="IPR052704">
    <property type="entry name" value="ECF_Sigma-70_Domain"/>
</dbReference>
<keyword evidence="2" id="KW-1185">Reference proteome</keyword>
<organism evidence="1 2">
    <name type="scientific">Agromyces mariniharenae</name>
    <dbReference type="NCBI Taxonomy" id="2604423"/>
    <lineage>
        <taxon>Bacteria</taxon>
        <taxon>Bacillati</taxon>
        <taxon>Actinomycetota</taxon>
        <taxon>Actinomycetes</taxon>
        <taxon>Micrococcales</taxon>
        <taxon>Microbacteriaceae</taxon>
        <taxon>Agromyces</taxon>
    </lineage>
</organism>
<accession>A0A5S4UWP9</accession>
<dbReference type="InterPro" id="IPR032710">
    <property type="entry name" value="NTF2-like_dom_sf"/>
</dbReference>
<dbReference type="GO" id="GO:0016987">
    <property type="term" value="F:sigma factor activity"/>
    <property type="evidence" value="ECO:0007669"/>
    <property type="project" value="TreeGrafter"/>
</dbReference>
<evidence type="ECO:0000313" key="1">
    <source>
        <dbReference type="EMBL" id="TYL50996.1"/>
    </source>
</evidence>
<proteinExistence type="predicted"/>
<gene>
    <name evidence="1" type="ORF">FYC51_17825</name>
</gene>
<dbReference type="Proteomes" id="UP000325243">
    <property type="component" value="Unassembled WGS sequence"/>
</dbReference>